<comment type="caution">
    <text evidence="1">The sequence shown here is derived from an EMBL/GenBank/DDBJ whole genome shotgun (WGS) entry which is preliminary data.</text>
</comment>
<keyword evidence="2" id="KW-1185">Reference proteome</keyword>
<proteinExistence type="predicted"/>
<dbReference type="EMBL" id="JARBDR010000141">
    <property type="protein sequence ID" value="KAJ8320839.1"/>
    <property type="molecule type" value="Genomic_DNA"/>
</dbReference>
<evidence type="ECO:0000313" key="2">
    <source>
        <dbReference type="Proteomes" id="UP001217089"/>
    </source>
</evidence>
<accession>A0ABQ9FU94</accession>
<gene>
    <name evidence="1" type="ORF">KUTeg_002426</name>
</gene>
<dbReference type="Proteomes" id="UP001217089">
    <property type="component" value="Unassembled WGS sequence"/>
</dbReference>
<organism evidence="1 2">
    <name type="scientific">Tegillarca granosa</name>
    <name type="common">Malaysian cockle</name>
    <name type="synonym">Anadara granosa</name>
    <dbReference type="NCBI Taxonomy" id="220873"/>
    <lineage>
        <taxon>Eukaryota</taxon>
        <taxon>Metazoa</taxon>
        <taxon>Spiralia</taxon>
        <taxon>Lophotrochozoa</taxon>
        <taxon>Mollusca</taxon>
        <taxon>Bivalvia</taxon>
        <taxon>Autobranchia</taxon>
        <taxon>Pteriomorphia</taxon>
        <taxon>Arcoida</taxon>
        <taxon>Arcoidea</taxon>
        <taxon>Arcidae</taxon>
        <taxon>Tegillarca</taxon>
    </lineage>
</organism>
<evidence type="ECO:0000313" key="1">
    <source>
        <dbReference type="EMBL" id="KAJ8320839.1"/>
    </source>
</evidence>
<sequence length="98" mass="11428">MAQNVIIKNRPFRRSRDCNPKMVYNCQRSRHAIIGNMSPTIYTTKMKFLCSFAFYRVTLKSLKKQIINFLCLSSKNRLSPNVFKTEMLDALAFLQQAS</sequence>
<reference evidence="1 2" key="1">
    <citation type="submission" date="2022-12" db="EMBL/GenBank/DDBJ databases">
        <title>Chromosome-level genome of Tegillarca granosa.</title>
        <authorList>
            <person name="Kim J."/>
        </authorList>
    </citation>
    <scope>NUCLEOTIDE SEQUENCE [LARGE SCALE GENOMIC DNA]</scope>
    <source>
        <strain evidence="1">Teg-2019</strain>
        <tissue evidence="1">Adductor muscle</tissue>
    </source>
</reference>
<name>A0ABQ9FU94_TEGGR</name>
<protein>
    <submittedName>
        <fullName evidence="1">Uncharacterized protein</fullName>
    </submittedName>
</protein>